<organism evidence="2">
    <name type="scientific">sediment metagenome</name>
    <dbReference type="NCBI Taxonomy" id="749907"/>
    <lineage>
        <taxon>unclassified sequences</taxon>
        <taxon>metagenomes</taxon>
        <taxon>ecological metagenomes</taxon>
    </lineage>
</organism>
<comment type="caution">
    <text evidence="2">The sequence shown here is derived from an EMBL/GenBank/DDBJ whole genome shotgun (WGS) entry which is preliminary data.</text>
</comment>
<evidence type="ECO:0000256" key="1">
    <source>
        <dbReference type="SAM" id="Coils"/>
    </source>
</evidence>
<feature type="non-terminal residue" evidence="2">
    <location>
        <position position="1"/>
    </location>
</feature>
<dbReference type="AlphaFoldDB" id="D9PM14"/>
<evidence type="ECO:0000313" key="2">
    <source>
        <dbReference type="EMBL" id="EFK95399.1"/>
    </source>
</evidence>
<sequence length="125" mass="14571">HEEPLEKPHGAFFAIRNFHDKPVARPETLADIRKPYFSEMELSFAQSRLAECDGERARYKAQLSQTQNQLAEIQAQLSQTQTQLADSNFKLSQTRADAAEAMHVAKHPVVRAQRRIWRMIRRQWL</sequence>
<keyword evidence="1" id="KW-0175">Coiled coil</keyword>
<reference evidence="2" key="2">
    <citation type="journal article" date="2011" name="Microb. Ecol.">
        <title>Taxonomic and Functional Metagenomic Profiling of the Microbial Community in the Anoxic Sediment of a Sub-saline Shallow Lake (Laguna de Carrizo, Central Spain).</title>
        <authorList>
            <person name="Ferrer M."/>
            <person name="Guazzaroni M.E."/>
            <person name="Richter M."/>
            <person name="Garcia-Salamanca A."/>
            <person name="Yarza P."/>
            <person name="Suarez-Suarez A."/>
            <person name="Solano J."/>
            <person name="Alcaide M."/>
            <person name="van Dillewijn P."/>
            <person name="Molina-Henares M.A."/>
            <person name="Lopez-Cortes N."/>
            <person name="Al-Ramahi Y."/>
            <person name="Guerrero C."/>
            <person name="Acosta A."/>
            <person name="de Eugenio L.I."/>
            <person name="Martinez V."/>
            <person name="Marques S."/>
            <person name="Rojo F."/>
            <person name="Santero E."/>
            <person name="Genilloud O."/>
            <person name="Perez-Perez J."/>
            <person name="Rossello-Mora R."/>
            <person name="Ramos J.L."/>
        </authorList>
    </citation>
    <scope>NUCLEOTIDE SEQUENCE</scope>
</reference>
<dbReference type="EMBL" id="ADZX01000788">
    <property type="protein sequence ID" value="EFK95399.1"/>
    <property type="molecule type" value="Genomic_DNA"/>
</dbReference>
<name>D9PM14_9ZZZZ</name>
<reference evidence="2" key="1">
    <citation type="submission" date="2010-07" db="EMBL/GenBank/DDBJ databases">
        <authorList>
            <consortium name="CONSOLIDER consortium CSD2007-00005"/>
            <person name="Guazzaroni M.-E."/>
            <person name="Richter M."/>
            <person name="Garcia-Salamanca A."/>
            <person name="Yarza P."/>
            <person name="Ferrer M."/>
        </authorList>
    </citation>
    <scope>NUCLEOTIDE SEQUENCE</scope>
</reference>
<proteinExistence type="predicted"/>
<feature type="coiled-coil region" evidence="1">
    <location>
        <begin position="49"/>
        <end position="83"/>
    </location>
</feature>
<protein>
    <submittedName>
        <fullName evidence="2">Uncharacterized protein</fullName>
    </submittedName>
</protein>
<accession>D9PM14</accession>
<gene>
    <name evidence="2" type="ORF">LDC_2590</name>
</gene>